<feature type="region of interest" description="Disordered" evidence="1">
    <location>
        <begin position="1"/>
        <end position="20"/>
    </location>
</feature>
<reference evidence="3" key="1">
    <citation type="submission" date="2022-07" db="EMBL/GenBank/DDBJ databases">
        <authorList>
            <person name="Macas J."/>
            <person name="Novak P."/>
            <person name="Neumann P."/>
        </authorList>
    </citation>
    <scope>NUCLEOTIDE SEQUENCE</scope>
</reference>
<evidence type="ECO:0000256" key="1">
    <source>
        <dbReference type="SAM" id="MobiDB-lite"/>
    </source>
</evidence>
<organism evidence="3 4">
    <name type="scientific">Cuscuta europaea</name>
    <name type="common">European dodder</name>
    <dbReference type="NCBI Taxonomy" id="41803"/>
    <lineage>
        <taxon>Eukaryota</taxon>
        <taxon>Viridiplantae</taxon>
        <taxon>Streptophyta</taxon>
        <taxon>Embryophyta</taxon>
        <taxon>Tracheophyta</taxon>
        <taxon>Spermatophyta</taxon>
        <taxon>Magnoliopsida</taxon>
        <taxon>eudicotyledons</taxon>
        <taxon>Gunneridae</taxon>
        <taxon>Pentapetalae</taxon>
        <taxon>asterids</taxon>
        <taxon>lamiids</taxon>
        <taxon>Solanales</taxon>
        <taxon>Convolvulaceae</taxon>
        <taxon>Cuscuteae</taxon>
        <taxon>Cuscuta</taxon>
        <taxon>Cuscuta subgen. Cuscuta</taxon>
    </lineage>
</organism>
<name>A0A9P0YXP0_CUSEU</name>
<dbReference type="PANTHER" id="PTHR47903:SF2">
    <property type="entry name" value="OS07G0636400 PROTEIN"/>
    <property type="match status" value="1"/>
</dbReference>
<protein>
    <recommendedName>
        <fullName evidence="2">Ribosomal protein eL8/eL30/eS12/Gadd45 domain-containing protein</fullName>
    </recommendedName>
</protein>
<keyword evidence="4" id="KW-1185">Reference proteome</keyword>
<comment type="caution">
    <text evidence="3">The sequence shown here is derived from an EMBL/GenBank/DDBJ whole genome shotgun (WGS) entry which is preliminary data.</text>
</comment>
<evidence type="ECO:0000259" key="2">
    <source>
        <dbReference type="Pfam" id="PF01248"/>
    </source>
</evidence>
<sequence>MPRPPKREKHPNSVASPHPLPELCFEGESLDHLLKAFASEIESARSTDTALPEKFWFKCMCNEQQQFSIGVNEVTRVLERMPAVAATPNDDSVQADPPRNQLQAILLASDCNPWWLTKHLSSLAASRSVPLLFVKDKKRGSLRLGELVKLKTAIAVGVKARGNTINQLVSSLLLQMPT</sequence>
<gene>
    <name evidence="3" type="ORF">CEURO_LOCUS6973</name>
</gene>
<dbReference type="Proteomes" id="UP001152484">
    <property type="component" value="Unassembled WGS sequence"/>
</dbReference>
<dbReference type="InterPro" id="IPR029064">
    <property type="entry name" value="Ribosomal_eL30-like_sf"/>
</dbReference>
<evidence type="ECO:0000313" key="3">
    <source>
        <dbReference type="EMBL" id="CAH9078888.1"/>
    </source>
</evidence>
<dbReference type="EMBL" id="CAMAPE010000010">
    <property type="protein sequence ID" value="CAH9078888.1"/>
    <property type="molecule type" value="Genomic_DNA"/>
</dbReference>
<dbReference type="InterPro" id="IPR004038">
    <property type="entry name" value="Ribosomal_eL8/eL30/eS12/Gad45"/>
</dbReference>
<dbReference type="AlphaFoldDB" id="A0A9P0YXP0"/>
<dbReference type="Gene3D" id="3.30.1330.30">
    <property type="match status" value="1"/>
</dbReference>
<dbReference type="OrthoDB" id="20109at2759"/>
<feature type="domain" description="Ribosomal protein eL8/eL30/eS12/Gadd45" evidence="2">
    <location>
        <begin position="99"/>
        <end position="162"/>
    </location>
</feature>
<dbReference type="SUPFAM" id="SSF55315">
    <property type="entry name" value="L30e-like"/>
    <property type="match status" value="1"/>
</dbReference>
<accession>A0A9P0YXP0</accession>
<dbReference type="Pfam" id="PF01248">
    <property type="entry name" value="Ribosomal_L7Ae"/>
    <property type="match status" value="1"/>
</dbReference>
<dbReference type="PANTHER" id="PTHR47903">
    <property type="entry name" value="OS07G0636400 PROTEIN"/>
    <property type="match status" value="1"/>
</dbReference>
<evidence type="ECO:0000313" key="4">
    <source>
        <dbReference type="Proteomes" id="UP001152484"/>
    </source>
</evidence>
<proteinExistence type="predicted"/>